<dbReference type="SUPFAM" id="SSF53474">
    <property type="entry name" value="alpha/beta-Hydrolases"/>
    <property type="match status" value="1"/>
</dbReference>
<dbReference type="InterPro" id="IPR050266">
    <property type="entry name" value="AB_hydrolase_sf"/>
</dbReference>
<proteinExistence type="predicted"/>
<dbReference type="EMBL" id="JAVDUM010000005">
    <property type="protein sequence ID" value="MDR6866975.1"/>
    <property type="molecule type" value="Genomic_DNA"/>
</dbReference>
<dbReference type="Pfam" id="PF12697">
    <property type="entry name" value="Abhydrolase_6"/>
    <property type="match status" value="1"/>
</dbReference>
<evidence type="ECO:0000313" key="2">
    <source>
        <dbReference type="EMBL" id="MDR6866975.1"/>
    </source>
</evidence>
<reference evidence="2 3" key="1">
    <citation type="submission" date="2023-07" db="EMBL/GenBank/DDBJ databases">
        <title>Sorghum-associated microbial communities from plants grown in Nebraska, USA.</title>
        <authorList>
            <person name="Schachtman D."/>
        </authorList>
    </citation>
    <scope>NUCLEOTIDE SEQUENCE [LARGE SCALE GENOMIC DNA]</scope>
    <source>
        <strain evidence="2 3">2980</strain>
    </source>
</reference>
<dbReference type="PANTHER" id="PTHR43798">
    <property type="entry name" value="MONOACYLGLYCEROL LIPASE"/>
    <property type="match status" value="1"/>
</dbReference>
<dbReference type="Gene3D" id="3.40.50.1820">
    <property type="entry name" value="alpha/beta hydrolase"/>
    <property type="match status" value="1"/>
</dbReference>
<keyword evidence="3" id="KW-1185">Reference proteome</keyword>
<sequence length="275" mass="29221">MPIPLLSEDRKATVAEFVVQGATLIIEDLPDDRPASRPVAGPASRPVAGPDFVLLHGLGMGRSVFVDLVRHLPGRIIAIDLPGFGEAPEPARTPTMERHADLVAAFLRHAGIDGVIPIGHSMGSQVAAELAARHPGLVSGVVLAAPTVDRHARSIARQALRMGRDILRFDPRVFLRGSREYLRAGPHIARKVRATVVHRPELAYPRIVAPALVLRGSADPVCPADWCRSVADTIPDARLATVTGHGHETMISDAAPAASLIAEFAAAHVRGRPTG</sequence>
<name>A0ABU1SBJ1_9MICO</name>
<feature type="domain" description="AB hydrolase-1" evidence="1">
    <location>
        <begin position="52"/>
        <end position="254"/>
    </location>
</feature>
<accession>A0ABU1SBJ1</accession>
<dbReference type="Proteomes" id="UP001259347">
    <property type="component" value="Unassembled WGS sequence"/>
</dbReference>
<dbReference type="PRINTS" id="PR00111">
    <property type="entry name" value="ABHYDROLASE"/>
</dbReference>
<protein>
    <submittedName>
        <fullName evidence="2">Pimeloyl-ACP methyl ester carboxylesterase</fullName>
    </submittedName>
</protein>
<dbReference type="InterPro" id="IPR000073">
    <property type="entry name" value="AB_hydrolase_1"/>
</dbReference>
<organism evidence="2 3">
    <name type="scientific">Microbacterium resistens</name>
    <dbReference type="NCBI Taxonomy" id="156977"/>
    <lineage>
        <taxon>Bacteria</taxon>
        <taxon>Bacillati</taxon>
        <taxon>Actinomycetota</taxon>
        <taxon>Actinomycetes</taxon>
        <taxon>Micrococcales</taxon>
        <taxon>Microbacteriaceae</taxon>
        <taxon>Microbacterium</taxon>
    </lineage>
</organism>
<evidence type="ECO:0000313" key="3">
    <source>
        <dbReference type="Proteomes" id="UP001259347"/>
    </source>
</evidence>
<comment type="caution">
    <text evidence="2">The sequence shown here is derived from an EMBL/GenBank/DDBJ whole genome shotgun (WGS) entry which is preliminary data.</text>
</comment>
<dbReference type="RefSeq" id="WP_310019286.1">
    <property type="nucleotide sequence ID" value="NZ_JAVDUM010000005.1"/>
</dbReference>
<dbReference type="PANTHER" id="PTHR43798:SF33">
    <property type="entry name" value="HYDROLASE, PUTATIVE (AFU_ORTHOLOGUE AFUA_2G14860)-RELATED"/>
    <property type="match status" value="1"/>
</dbReference>
<evidence type="ECO:0000259" key="1">
    <source>
        <dbReference type="Pfam" id="PF12697"/>
    </source>
</evidence>
<gene>
    <name evidence="2" type="ORF">J2Y69_001574</name>
</gene>
<dbReference type="InterPro" id="IPR029058">
    <property type="entry name" value="AB_hydrolase_fold"/>
</dbReference>